<evidence type="ECO:0000256" key="1">
    <source>
        <dbReference type="ARBA" id="ARBA00023054"/>
    </source>
</evidence>
<accession>A0A832W4N6</accession>
<dbReference type="Pfam" id="PF02463">
    <property type="entry name" value="SMC_N"/>
    <property type="match status" value="1"/>
</dbReference>
<reference evidence="4" key="1">
    <citation type="journal article" date="2020" name="bioRxiv">
        <title>A rank-normalized archaeal taxonomy based on genome phylogeny resolves widespread incomplete and uneven classifications.</title>
        <authorList>
            <person name="Rinke C."/>
            <person name="Chuvochina M."/>
            <person name="Mussig A.J."/>
            <person name="Chaumeil P.-A."/>
            <person name="Waite D.W."/>
            <person name="Whitman W.B."/>
            <person name="Parks D.H."/>
            <person name="Hugenholtz P."/>
        </authorList>
    </citation>
    <scope>NUCLEOTIDE SEQUENCE</scope>
    <source>
        <strain evidence="4">UBA8839</strain>
    </source>
</reference>
<dbReference type="EMBL" id="DUJP01000027">
    <property type="protein sequence ID" value="HII47154.1"/>
    <property type="molecule type" value="Genomic_DNA"/>
</dbReference>
<proteinExistence type="predicted"/>
<dbReference type="RefSeq" id="WP_011008550.1">
    <property type="nucleotide sequence ID" value="NZ_DUJP01000027.1"/>
</dbReference>
<feature type="coiled-coil region" evidence="2">
    <location>
        <begin position="313"/>
        <end position="413"/>
    </location>
</feature>
<evidence type="ECO:0000313" key="4">
    <source>
        <dbReference type="EMBL" id="HII47154.1"/>
    </source>
</evidence>
<gene>
    <name evidence="4" type="ORF">HA333_06840</name>
</gene>
<dbReference type="Gene3D" id="1.10.287.510">
    <property type="entry name" value="Helix hairpin bin"/>
    <property type="match status" value="1"/>
</dbReference>
<dbReference type="SUPFAM" id="SSF52540">
    <property type="entry name" value="P-loop containing nucleoside triphosphate hydrolases"/>
    <property type="match status" value="1"/>
</dbReference>
<dbReference type="Gene3D" id="3.40.50.300">
    <property type="entry name" value="P-loop containing nucleotide triphosphate hydrolases"/>
    <property type="match status" value="2"/>
</dbReference>
<dbReference type="AlphaFoldDB" id="A0A832W4N6"/>
<dbReference type="InterPro" id="IPR027417">
    <property type="entry name" value="P-loop_NTPase"/>
</dbReference>
<dbReference type="GeneID" id="1464417"/>
<protein>
    <submittedName>
        <fullName evidence="4">SMC family ATPase</fullName>
    </submittedName>
</protein>
<name>A0A832W4N6_9CREN</name>
<feature type="coiled-coil region" evidence="2">
    <location>
        <begin position="175"/>
        <end position="242"/>
    </location>
</feature>
<evidence type="ECO:0000313" key="5">
    <source>
        <dbReference type="Proteomes" id="UP000651120"/>
    </source>
</evidence>
<feature type="coiled-coil region" evidence="2">
    <location>
        <begin position="451"/>
        <end position="568"/>
    </location>
</feature>
<evidence type="ECO:0000259" key="3">
    <source>
        <dbReference type="Pfam" id="PF02463"/>
    </source>
</evidence>
<keyword evidence="1 2" id="KW-0175">Coiled coil</keyword>
<dbReference type="InterPro" id="IPR003395">
    <property type="entry name" value="RecF/RecN/SMC_N"/>
</dbReference>
<dbReference type="OMA" id="MWRIERI"/>
<organism evidence="4 5">
    <name type="scientific">Pyrobaculum aerophilum</name>
    <dbReference type="NCBI Taxonomy" id="13773"/>
    <lineage>
        <taxon>Archaea</taxon>
        <taxon>Thermoproteota</taxon>
        <taxon>Thermoprotei</taxon>
        <taxon>Thermoproteales</taxon>
        <taxon>Thermoproteaceae</taxon>
        <taxon>Pyrobaculum</taxon>
    </lineage>
</organism>
<evidence type="ECO:0000256" key="2">
    <source>
        <dbReference type="SAM" id="Coils"/>
    </source>
</evidence>
<feature type="domain" description="RecF/RecN/SMC N-terminal" evidence="3">
    <location>
        <begin position="4"/>
        <end position="770"/>
    </location>
</feature>
<dbReference type="PANTHER" id="PTHR32114">
    <property type="entry name" value="ABC TRANSPORTER ABCH.3"/>
    <property type="match status" value="1"/>
</dbReference>
<dbReference type="SUPFAM" id="SSF75712">
    <property type="entry name" value="Rad50 coiled-coil Zn hook"/>
    <property type="match status" value="1"/>
</dbReference>
<comment type="caution">
    <text evidence="4">The sequence shown here is derived from an EMBL/GenBank/DDBJ whole genome shotgun (WGS) entry which is preliminary data.</text>
</comment>
<dbReference type="PANTHER" id="PTHR32114:SF2">
    <property type="entry name" value="ABC TRANSPORTER ABCH.3"/>
    <property type="match status" value="1"/>
</dbReference>
<dbReference type="Proteomes" id="UP000651120">
    <property type="component" value="Unassembled WGS sequence"/>
</dbReference>
<sequence length="794" mass="91124">MWRIERIEVENFRSYRGRHIVALGDVNILHGRIGAGKTSLLYAVEYALYGRQLEVKERVAKLQDLINTESQEMGVVLTLRNGDRVLRIERRLGRRSSEKVVVNIDGVELRGKDAEEKLAELLGADEDVYERLVYISHRTLEGFIYGTSQKRSLTVDRLFGIDVIDGVVRTISGVEKELMEKAEELRKRLAAYEKHKDIIRRYGGFGQLKARLDSLAGEINALKEREERLAKAAEELAKKRANYLSKLQEQEPLLLEYYRVRSELQLLEEAGEGSGVDLSIVERLRDALLEAVEEFEHFFGQELAERLRKAGDLETLSVAMAEAYDALVKLQKELEEQVHETKRLYEHYETRARKIEVEIGDAEAKLKRLEKTYRRFKDLQKAYQSLENAKLTLSQLKRKLEEAERSAAFISALKTVASYAAEVGMDKCPICGAPLRGEELRRLQEEIETRGGSLIRELEEMRERVREVEKAVEEMEALSGEVAEYLAVKTRVEELKIEREEVVKKAVQAEKSLRQLEKKLERLRTLLAKVDKRTISEALSKYGRALRVRELRRRLKELEEELKKAGVVTDALNVDLNWREVVEELERTSSRLAEAYKEKSLIDEVIREVGEDSEVLRKKLDNALYAYSKLQEIKAKLELVRISARARLLEVAKSRFNEIFTSLYKYGDIVRVDADLEQRKGFYDFYAITSTGDKYGISKLSDGQRLSIALALALALRDIVEMNIGFIIFDEPIPYVDANIRKAFAEIVKSIADKLQLIIATQSREFAELIKTAVPNALLLVVDKKEHSSIVAER</sequence>